<dbReference type="Proteomes" id="UP000774000">
    <property type="component" value="Unassembled WGS sequence"/>
</dbReference>
<protein>
    <submittedName>
        <fullName evidence="2">Nucleotidyltransferase</fullName>
    </submittedName>
</protein>
<dbReference type="Gene3D" id="3.30.460.10">
    <property type="entry name" value="Beta Polymerase, domain 2"/>
    <property type="match status" value="1"/>
</dbReference>
<accession>A0A938XWN7</accession>
<keyword evidence="3" id="KW-1185">Reference proteome</keyword>
<dbReference type="RefSeq" id="WP_204703221.1">
    <property type="nucleotide sequence ID" value="NZ_JAFBDQ010000032.1"/>
</dbReference>
<dbReference type="EMBL" id="JAFBDQ010000032">
    <property type="protein sequence ID" value="MBM7558184.1"/>
    <property type="molecule type" value="Genomic_DNA"/>
</dbReference>
<reference evidence="2" key="1">
    <citation type="submission" date="2021-01" db="EMBL/GenBank/DDBJ databases">
        <title>Genomic Encyclopedia of Type Strains, Phase IV (KMG-IV): sequencing the most valuable type-strain genomes for metagenomic binning, comparative biology and taxonomic classification.</title>
        <authorList>
            <person name="Goeker M."/>
        </authorList>
    </citation>
    <scope>NUCLEOTIDE SEQUENCE</scope>
    <source>
        <strain evidence="2">DSM 23230</strain>
    </source>
</reference>
<evidence type="ECO:0000313" key="3">
    <source>
        <dbReference type="Proteomes" id="UP000774000"/>
    </source>
</evidence>
<feature type="domain" description="Polymerase beta nucleotidyltransferase" evidence="1">
    <location>
        <begin position="17"/>
        <end position="98"/>
    </location>
</feature>
<dbReference type="CDD" id="cd05403">
    <property type="entry name" value="NT_KNTase_like"/>
    <property type="match status" value="1"/>
</dbReference>
<sequence>MLEDLDRLPSSYKKDVEKAVKILKKEGCKDIYLFGSLAEGDVKEESDIDLAIKGCPSGKYFNLIGKLMLELDHSVDLVNLDKDDDFASFLTTEGELLYVS</sequence>
<dbReference type="InterPro" id="IPR041633">
    <property type="entry name" value="Polbeta"/>
</dbReference>
<evidence type="ECO:0000259" key="1">
    <source>
        <dbReference type="Pfam" id="PF18765"/>
    </source>
</evidence>
<proteinExistence type="predicted"/>
<name>A0A938XWN7_9FIRM</name>
<dbReference type="InterPro" id="IPR043519">
    <property type="entry name" value="NT_sf"/>
</dbReference>
<comment type="caution">
    <text evidence="2">The sequence shown here is derived from an EMBL/GenBank/DDBJ whole genome shotgun (WGS) entry which is preliminary data.</text>
</comment>
<organism evidence="2 3">
    <name type="scientific">Halanaerobacter jeridensis</name>
    <dbReference type="NCBI Taxonomy" id="706427"/>
    <lineage>
        <taxon>Bacteria</taxon>
        <taxon>Bacillati</taxon>
        <taxon>Bacillota</taxon>
        <taxon>Clostridia</taxon>
        <taxon>Halanaerobiales</taxon>
        <taxon>Halobacteroidaceae</taxon>
        <taxon>Halanaerobacter</taxon>
    </lineage>
</organism>
<evidence type="ECO:0000313" key="2">
    <source>
        <dbReference type="EMBL" id="MBM7558184.1"/>
    </source>
</evidence>
<gene>
    <name evidence="2" type="ORF">JOC47_003054</name>
</gene>
<dbReference type="SUPFAM" id="SSF81301">
    <property type="entry name" value="Nucleotidyltransferase"/>
    <property type="match status" value="1"/>
</dbReference>
<dbReference type="AlphaFoldDB" id="A0A938XWN7"/>
<dbReference type="Pfam" id="PF18765">
    <property type="entry name" value="Polbeta"/>
    <property type="match status" value="1"/>
</dbReference>